<evidence type="ECO:0000313" key="2">
    <source>
        <dbReference type="EMBL" id="GFO33812.1"/>
    </source>
</evidence>
<protein>
    <submittedName>
        <fullName evidence="2">Uncharacterized protein</fullName>
    </submittedName>
</protein>
<gene>
    <name evidence="2" type="ORF">PoB_006031700</name>
</gene>
<accession>A0AAV4CPI3</accession>
<sequence>MDGVSKPCTGNCYFLCLREDSLVVFSKKKETAKMPVPVSNVRTKLSISATSSQCCMRTSSEAYLQKNLRRLKVTLKNLIVSGPTEENNEAQPVSPDSVVNVPEPPNEGTADMLPSLPSPARSNTYTV</sequence>
<evidence type="ECO:0000313" key="3">
    <source>
        <dbReference type="Proteomes" id="UP000735302"/>
    </source>
</evidence>
<dbReference type="Proteomes" id="UP000735302">
    <property type="component" value="Unassembled WGS sequence"/>
</dbReference>
<evidence type="ECO:0000256" key="1">
    <source>
        <dbReference type="SAM" id="MobiDB-lite"/>
    </source>
</evidence>
<organism evidence="2 3">
    <name type="scientific">Plakobranchus ocellatus</name>
    <dbReference type="NCBI Taxonomy" id="259542"/>
    <lineage>
        <taxon>Eukaryota</taxon>
        <taxon>Metazoa</taxon>
        <taxon>Spiralia</taxon>
        <taxon>Lophotrochozoa</taxon>
        <taxon>Mollusca</taxon>
        <taxon>Gastropoda</taxon>
        <taxon>Heterobranchia</taxon>
        <taxon>Euthyneura</taxon>
        <taxon>Panpulmonata</taxon>
        <taxon>Sacoglossa</taxon>
        <taxon>Placobranchoidea</taxon>
        <taxon>Plakobranchidae</taxon>
        <taxon>Plakobranchus</taxon>
    </lineage>
</organism>
<dbReference type="AlphaFoldDB" id="A0AAV4CPI3"/>
<comment type="caution">
    <text evidence="2">The sequence shown here is derived from an EMBL/GenBank/DDBJ whole genome shotgun (WGS) entry which is preliminary data.</text>
</comment>
<dbReference type="EMBL" id="BLXT01006838">
    <property type="protein sequence ID" value="GFO33812.1"/>
    <property type="molecule type" value="Genomic_DNA"/>
</dbReference>
<keyword evidence="3" id="KW-1185">Reference proteome</keyword>
<proteinExistence type="predicted"/>
<feature type="region of interest" description="Disordered" evidence="1">
    <location>
        <begin position="82"/>
        <end position="127"/>
    </location>
</feature>
<name>A0AAV4CPI3_9GAST</name>
<reference evidence="2 3" key="1">
    <citation type="journal article" date="2021" name="Elife">
        <title>Chloroplast acquisition without the gene transfer in kleptoplastic sea slugs, Plakobranchus ocellatus.</title>
        <authorList>
            <person name="Maeda T."/>
            <person name="Takahashi S."/>
            <person name="Yoshida T."/>
            <person name="Shimamura S."/>
            <person name="Takaki Y."/>
            <person name="Nagai Y."/>
            <person name="Toyoda A."/>
            <person name="Suzuki Y."/>
            <person name="Arimoto A."/>
            <person name="Ishii H."/>
            <person name="Satoh N."/>
            <person name="Nishiyama T."/>
            <person name="Hasebe M."/>
            <person name="Maruyama T."/>
            <person name="Minagawa J."/>
            <person name="Obokata J."/>
            <person name="Shigenobu S."/>
        </authorList>
    </citation>
    <scope>NUCLEOTIDE SEQUENCE [LARGE SCALE GENOMIC DNA]</scope>
</reference>